<keyword evidence="1" id="KW-0001">2Fe-2S</keyword>
<dbReference type="InterPro" id="IPR036922">
    <property type="entry name" value="Rieske_2Fe-2S_sf"/>
</dbReference>
<evidence type="ECO:0000259" key="7">
    <source>
        <dbReference type="PROSITE" id="PS51296"/>
    </source>
</evidence>
<evidence type="ECO:0000256" key="2">
    <source>
        <dbReference type="ARBA" id="ARBA00022723"/>
    </source>
</evidence>
<dbReference type="GO" id="GO:0016705">
    <property type="term" value="F:oxidoreductase activity, acting on paired donors, with incorporation or reduction of molecular oxygen"/>
    <property type="evidence" value="ECO:0007669"/>
    <property type="project" value="UniProtKB-ARBA"/>
</dbReference>
<organism evidence="8 9">
    <name type="scientific">Pseudonocardia thermophila</name>
    <dbReference type="NCBI Taxonomy" id="1848"/>
    <lineage>
        <taxon>Bacteria</taxon>
        <taxon>Bacillati</taxon>
        <taxon>Actinomycetota</taxon>
        <taxon>Actinomycetes</taxon>
        <taxon>Pseudonocardiales</taxon>
        <taxon>Pseudonocardiaceae</taxon>
        <taxon>Pseudonocardia</taxon>
    </lineage>
</organism>
<evidence type="ECO:0000256" key="4">
    <source>
        <dbReference type="ARBA" id="ARBA00023004"/>
    </source>
</evidence>
<dbReference type="CDD" id="cd03529">
    <property type="entry name" value="Rieske_NirD"/>
    <property type="match status" value="1"/>
</dbReference>
<gene>
    <name evidence="8" type="ORF">SAMN05443637_11470</name>
</gene>
<dbReference type="NCBIfam" id="TIGR02378">
    <property type="entry name" value="nirD_assim_sml"/>
    <property type="match status" value="1"/>
</dbReference>
<keyword evidence="5" id="KW-0411">Iron-sulfur</keyword>
<reference evidence="8 9" key="1">
    <citation type="submission" date="2016-11" db="EMBL/GenBank/DDBJ databases">
        <authorList>
            <person name="Jaros S."/>
            <person name="Januszkiewicz K."/>
            <person name="Wedrychowicz H."/>
        </authorList>
    </citation>
    <scope>NUCLEOTIDE SEQUENCE [LARGE SCALE GENOMIC DNA]</scope>
    <source>
        <strain evidence="8 9">DSM 43832</strain>
    </source>
</reference>
<accession>A0A1M6WBA5</accession>
<dbReference type="PANTHER" id="PTHR40562:SF1">
    <property type="entry name" value="NITRITE REDUCTASE (NADH) SMALL SUBUNIT"/>
    <property type="match status" value="1"/>
</dbReference>
<dbReference type="AlphaFoldDB" id="A0A1M6WBA5"/>
<dbReference type="GO" id="GO:0008942">
    <property type="term" value="F:nitrite reductase [NAD(P)H] activity"/>
    <property type="evidence" value="ECO:0007669"/>
    <property type="project" value="InterPro"/>
</dbReference>
<evidence type="ECO:0000313" key="8">
    <source>
        <dbReference type="EMBL" id="SHK91001.1"/>
    </source>
</evidence>
<dbReference type="OrthoDB" id="3213360at2"/>
<proteinExistence type="predicted"/>
<dbReference type="EMBL" id="FRAP01000014">
    <property type="protein sequence ID" value="SHK91001.1"/>
    <property type="molecule type" value="Genomic_DNA"/>
</dbReference>
<evidence type="ECO:0000256" key="5">
    <source>
        <dbReference type="ARBA" id="ARBA00023014"/>
    </source>
</evidence>
<dbReference type="Pfam" id="PF13806">
    <property type="entry name" value="Rieske_2"/>
    <property type="match status" value="1"/>
</dbReference>
<keyword evidence="3" id="KW-0560">Oxidoreductase</keyword>
<dbReference type="GO" id="GO:0051537">
    <property type="term" value="F:2 iron, 2 sulfur cluster binding"/>
    <property type="evidence" value="ECO:0007669"/>
    <property type="project" value="UniProtKB-KW"/>
</dbReference>
<dbReference type="GO" id="GO:0046872">
    <property type="term" value="F:metal ion binding"/>
    <property type="evidence" value="ECO:0007669"/>
    <property type="project" value="UniProtKB-KW"/>
</dbReference>
<dbReference type="STRING" id="1848.SAMN05443637_11470"/>
<dbReference type="InterPro" id="IPR017881">
    <property type="entry name" value="NirD"/>
</dbReference>
<protein>
    <submittedName>
        <fullName evidence="8">Nitrite reductase (NADH) small subunit</fullName>
    </submittedName>
</protein>
<dbReference type="GO" id="GO:0004497">
    <property type="term" value="F:monooxygenase activity"/>
    <property type="evidence" value="ECO:0007669"/>
    <property type="project" value="UniProtKB-ARBA"/>
</dbReference>
<keyword evidence="6" id="KW-0534">Nitrate assimilation</keyword>
<dbReference type="PROSITE" id="PS51296">
    <property type="entry name" value="RIESKE"/>
    <property type="match status" value="1"/>
</dbReference>
<dbReference type="Gene3D" id="2.102.10.10">
    <property type="entry name" value="Rieske [2Fe-2S] iron-sulphur domain"/>
    <property type="match status" value="1"/>
</dbReference>
<dbReference type="PANTHER" id="PTHR40562">
    <property type="match status" value="1"/>
</dbReference>
<dbReference type="RefSeq" id="WP_143172230.1">
    <property type="nucleotide sequence ID" value="NZ_CALGVN010000014.1"/>
</dbReference>
<sequence>MTVQLQVRWLVACPLERLQPERGVAALFGDTQVALVRTHDGQVHAIGNVDPFSGAGVLSRGIVGDRGGVPTIASPVYKQAFDLRTGRCLDDPEVSVPTYPVRVVGGMVEVGLP</sequence>
<dbReference type="InterPro" id="IPR012748">
    <property type="entry name" value="Rieske-like_NirD"/>
</dbReference>
<dbReference type="PROSITE" id="PS51300">
    <property type="entry name" value="NIRD"/>
    <property type="match status" value="1"/>
</dbReference>
<dbReference type="SUPFAM" id="SSF50022">
    <property type="entry name" value="ISP domain"/>
    <property type="match status" value="1"/>
</dbReference>
<dbReference type="GO" id="GO:0042128">
    <property type="term" value="P:nitrate assimilation"/>
    <property type="evidence" value="ECO:0007669"/>
    <property type="project" value="UniProtKB-KW"/>
</dbReference>
<dbReference type="InterPro" id="IPR017941">
    <property type="entry name" value="Rieske_2Fe-2S"/>
</dbReference>
<feature type="domain" description="Rieske" evidence="7">
    <location>
        <begin position="10"/>
        <end position="110"/>
    </location>
</feature>
<evidence type="ECO:0000256" key="6">
    <source>
        <dbReference type="ARBA" id="ARBA00023063"/>
    </source>
</evidence>
<dbReference type="Proteomes" id="UP000184363">
    <property type="component" value="Unassembled WGS sequence"/>
</dbReference>
<name>A0A1M6WBA5_PSETH</name>
<evidence type="ECO:0000256" key="3">
    <source>
        <dbReference type="ARBA" id="ARBA00023002"/>
    </source>
</evidence>
<evidence type="ECO:0000256" key="1">
    <source>
        <dbReference type="ARBA" id="ARBA00022714"/>
    </source>
</evidence>
<keyword evidence="9" id="KW-1185">Reference proteome</keyword>
<keyword evidence="2" id="KW-0479">Metal-binding</keyword>
<evidence type="ECO:0000313" key="9">
    <source>
        <dbReference type="Proteomes" id="UP000184363"/>
    </source>
</evidence>
<keyword evidence="4" id="KW-0408">Iron</keyword>